<dbReference type="GO" id="GO:0000049">
    <property type="term" value="F:tRNA binding"/>
    <property type="evidence" value="ECO:0007669"/>
    <property type="project" value="TreeGrafter"/>
</dbReference>
<dbReference type="EC" id="6.1.1.6" evidence="7"/>
<comment type="cofactor">
    <cofactor evidence="7 8">
        <name>Mg(2+)</name>
        <dbReference type="ChEBI" id="CHEBI:18420"/>
    </cofactor>
    <text evidence="7 8">Binds 3 Mg(2+) ions per subunit.</text>
</comment>
<dbReference type="SUPFAM" id="SSF55681">
    <property type="entry name" value="Class II aaRS and biotin synthetases"/>
    <property type="match status" value="1"/>
</dbReference>
<keyword evidence="3 7" id="KW-0547">Nucleotide-binding</keyword>
<dbReference type="EMBL" id="PCQY01000001">
    <property type="protein sequence ID" value="PIP04883.1"/>
    <property type="molecule type" value="Genomic_DNA"/>
</dbReference>
<dbReference type="GO" id="GO:0004824">
    <property type="term" value="F:lysine-tRNA ligase activity"/>
    <property type="evidence" value="ECO:0007669"/>
    <property type="project" value="UniProtKB-UniRule"/>
</dbReference>
<evidence type="ECO:0000256" key="8">
    <source>
        <dbReference type="RuleBase" id="RU000336"/>
    </source>
</evidence>
<dbReference type="GO" id="GO:0000287">
    <property type="term" value="F:magnesium ion binding"/>
    <property type="evidence" value="ECO:0007669"/>
    <property type="project" value="UniProtKB-UniRule"/>
</dbReference>
<keyword evidence="4 7" id="KW-0067">ATP-binding</keyword>
<dbReference type="Gene3D" id="3.30.930.10">
    <property type="entry name" value="Bira Bifunctional Protein, Domain 2"/>
    <property type="match status" value="1"/>
</dbReference>
<dbReference type="GO" id="GO:0006430">
    <property type="term" value="P:lysyl-tRNA aminoacylation"/>
    <property type="evidence" value="ECO:0007669"/>
    <property type="project" value="UniProtKB-UniRule"/>
</dbReference>
<dbReference type="InterPro" id="IPR012340">
    <property type="entry name" value="NA-bd_OB-fold"/>
</dbReference>
<dbReference type="InterPro" id="IPR044136">
    <property type="entry name" value="Lys-tRNA-ligase_II_N"/>
</dbReference>
<proteinExistence type="inferred from homology"/>
<dbReference type="InterPro" id="IPR045864">
    <property type="entry name" value="aa-tRNA-synth_II/BPL/LPL"/>
</dbReference>
<dbReference type="Proteomes" id="UP000231388">
    <property type="component" value="Unassembled WGS sequence"/>
</dbReference>
<dbReference type="PANTHER" id="PTHR42918:SF15">
    <property type="entry name" value="LYSINE--TRNA LIGASE, CHLOROPLASTIC_MITOCHONDRIAL"/>
    <property type="match status" value="1"/>
</dbReference>
<evidence type="ECO:0000256" key="2">
    <source>
        <dbReference type="ARBA" id="ARBA00022723"/>
    </source>
</evidence>
<dbReference type="Pfam" id="PF00152">
    <property type="entry name" value="tRNA-synt_2"/>
    <property type="match status" value="1"/>
</dbReference>
<dbReference type="InterPro" id="IPR006195">
    <property type="entry name" value="aa-tRNA-synth_II"/>
</dbReference>
<dbReference type="PROSITE" id="PS50862">
    <property type="entry name" value="AA_TRNA_LIGASE_II"/>
    <property type="match status" value="1"/>
</dbReference>
<dbReference type="NCBIfam" id="NF001756">
    <property type="entry name" value="PRK00484.1"/>
    <property type="match status" value="1"/>
</dbReference>
<dbReference type="CDD" id="cd04322">
    <property type="entry name" value="LysRS_N"/>
    <property type="match status" value="1"/>
</dbReference>
<dbReference type="SUPFAM" id="SSF50249">
    <property type="entry name" value="Nucleic acid-binding proteins"/>
    <property type="match status" value="1"/>
</dbReference>
<sequence>MSRNTHRPLDELKKIRMEKLEKLKALGINPYASAVPPKTPISEAKNAKDKTSIAGRLMSIREHGKIVFANVKDESGQIQLAFKKGSLKNSLWKLVSLFDIGDFVWVSGELFTTKAGELTILGKDFKILTKSFRPLPNVWHGLKDEEKRYRQRYVDLLLNDELKKVFVKKALFWQTIRNFLLDKDFLEVETPVLETTAGGADANPFITHHNALDIDLYLRISMGELWQKRLMVAGFEKTFEIGRQFRNEGVSREHLQDYTQMEFYWAYANYEDSMKLVEELYKQITQKVFGKTVFEINRLKIDFSKKWERVDYAKSIRKYLDFDIHTALESDIRTKLKELKIPLKGKETKGRLLDLLWKAVRKKITGPSFLIGHPVEVSPLAKRCESNPKIVERYQIIIAGSELGNGYTELNDPLDQKQRFEEQQKMRDAGDLDAQMYDSDFVRALEYGMPPVTGFGLSERLFAFLMDKPVRECVLFPLLRPENPHSSSAQNSSLKETNSEKLYNMREKFKGY</sequence>
<evidence type="ECO:0000313" key="10">
    <source>
        <dbReference type="EMBL" id="PIP04883.1"/>
    </source>
</evidence>
<dbReference type="InterPro" id="IPR018149">
    <property type="entry name" value="Lys-tRNA-synth_II_C"/>
</dbReference>
<organism evidence="10 11">
    <name type="scientific">candidate division WWE3 bacterium CG23_combo_of_CG06-09_8_20_14_all_40_14</name>
    <dbReference type="NCBI Taxonomy" id="1975095"/>
    <lineage>
        <taxon>Bacteria</taxon>
        <taxon>Katanobacteria</taxon>
    </lineage>
</organism>
<comment type="caution">
    <text evidence="7">Lacks conserved residue(s) required for the propagation of feature annotation.</text>
</comment>
<dbReference type="Gene3D" id="2.40.50.140">
    <property type="entry name" value="Nucleic acid-binding proteins"/>
    <property type="match status" value="1"/>
</dbReference>
<evidence type="ECO:0000256" key="7">
    <source>
        <dbReference type="HAMAP-Rule" id="MF_00252"/>
    </source>
</evidence>
<dbReference type="NCBIfam" id="TIGR00499">
    <property type="entry name" value="lysS_bact"/>
    <property type="match status" value="1"/>
</dbReference>
<protein>
    <recommendedName>
        <fullName evidence="7">Lysine--tRNA ligase</fullName>
        <ecNumber evidence="7">6.1.1.6</ecNumber>
    </recommendedName>
    <alternativeName>
        <fullName evidence="7">Lysyl-tRNA synthetase</fullName>
        <shortName evidence="7">LysRS</shortName>
    </alternativeName>
</protein>
<comment type="subcellular location">
    <subcellularLocation>
        <location evidence="7">Cytoplasm</location>
    </subcellularLocation>
</comment>
<dbReference type="HAMAP" id="MF_00252">
    <property type="entry name" value="Lys_tRNA_synth_class2"/>
    <property type="match status" value="1"/>
</dbReference>
<name>A0A2G9XEF1_UNCKA</name>
<feature type="domain" description="Aminoacyl-transfer RNA synthetases class-II family profile" evidence="9">
    <location>
        <begin position="174"/>
        <end position="481"/>
    </location>
</feature>
<comment type="catalytic activity">
    <reaction evidence="6 7 8">
        <text>tRNA(Lys) + L-lysine + ATP = L-lysyl-tRNA(Lys) + AMP + diphosphate</text>
        <dbReference type="Rhea" id="RHEA:20792"/>
        <dbReference type="Rhea" id="RHEA-COMP:9696"/>
        <dbReference type="Rhea" id="RHEA-COMP:9697"/>
        <dbReference type="ChEBI" id="CHEBI:30616"/>
        <dbReference type="ChEBI" id="CHEBI:32551"/>
        <dbReference type="ChEBI" id="CHEBI:33019"/>
        <dbReference type="ChEBI" id="CHEBI:78442"/>
        <dbReference type="ChEBI" id="CHEBI:78529"/>
        <dbReference type="ChEBI" id="CHEBI:456215"/>
        <dbReference type="EC" id="6.1.1.6"/>
    </reaction>
</comment>
<evidence type="ECO:0000256" key="3">
    <source>
        <dbReference type="ARBA" id="ARBA00022741"/>
    </source>
</evidence>
<dbReference type="GO" id="GO:0005524">
    <property type="term" value="F:ATP binding"/>
    <property type="evidence" value="ECO:0007669"/>
    <property type="project" value="UniProtKB-UniRule"/>
</dbReference>
<dbReference type="InterPro" id="IPR002313">
    <property type="entry name" value="Lys-tRNA-ligase_II"/>
</dbReference>
<dbReference type="GO" id="GO:0005829">
    <property type="term" value="C:cytosol"/>
    <property type="evidence" value="ECO:0007669"/>
    <property type="project" value="TreeGrafter"/>
</dbReference>
<evidence type="ECO:0000256" key="4">
    <source>
        <dbReference type="ARBA" id="ARBA00022840"/>
    </source>
</evidence>
<evidence type="ECO:0000256" key="5">
    <source>
        <dbReference type="ARBA" id="ARBA00023146"/>
    </source>
</evidence>
<dbReference type="PRINTS" id="PR00982">
    <property type="entry name" value="TRNASYNTHLYS"/>
</dbReference>
<evidence type="ECO:0000259" key="9">
    <source>
        <dbReference type="PROSITE" id="PS50862"/>
    </source>
</evidence>
<accession>A0A2G9XEF1</accession>
<keyword evidence="1 7" id="KW-0436">Ligase</keyword>
<dbReference type="PANTHER" id="PTHR42918">
    <property type="entry name" value="LYSYL-TRNA SYNTHETASE"/>
    <property type="match status" value="1"/>
</dbReference>
<dbReference type="AlphaFoldDB" id="A0A2G9XEF1"/>
<dbReference type="Pfam" id="PF01336">
    <property type="entry name" value="tRNA_anti-codon"/>
    <property type="match status" value="1"/>
</dbReference>
<comment type="subunit">
    <text evidence="7">Homodimer.</text>
</comment>
<keyword evidence="7 8" id="KW-0460">Magnesium</keyword>
<keyword evidence="7" id="KW-0648">Protein biosynthesis</keyword>
<keyword evidence="2 7" id="KW-0479">Metal-binding</keyword>
<dbReference type="InterPro" id="IPR004364">
    <property type="entry name" value="Aa-tRNA-synt_II"/>
</dbReference>
<evidence type="ECO:0000256" key="1">
    <source>
        <dbReference type="ARBA" id="ARBA00022598"/>
    </source>
</evidence>
<reference evidence="10 11" key="1">
    <citation type="submission" date="2017-09" db="EMBL/GenBank/DDBJ databases">
        <title>Depth-based differentiation of microbial function through sediment-hosted aquifers and enrichment of novel symbionts in the deep terrestrial subsurface.</title>
        <authorList>
            <person name="Probst A.J."/>
            <person name="Ladd B."/>
            <person name="Jarett J.K."/>
            <person name="Geller-Mcgrath D.E."/>
            <person name="Sieber C.M."/>
            <person name="Emerson J.B."/>
            <person name="Anantharaman K."/>
            <person name="Thomas B.C."/>
            <person name="Malmstrom R."/>
            <person name="Stieglmeier M."/>
            <person name="Klingl A."/>
            <person name="Woyke T."/>
            <person name="Ryan C.M."/>
            <person name="Banfield J.F."/>
        </authorList>
    </citation>
    <scope>NUCLEOTIDE SEQUENCE [LARGE SCALE GENOMIC DNA]</scope>
    <source>
        <strain evidence="10">CG23_combo_of_CG06-09_8_20_14_all_40_14</strain>
    </source>
</reference>
<comment type="similarity">
    <text evidence="7">Belongs to the class-II aminoacyl-tRNA synthetase family.</text>
</comment>
<comment type="caution">
    <text evidence="10">The sequence shown here is derived from an EMBL/GenBank/DDBJ whole genome shotgun (WGS) entry which is preliminary data.</text>
</comment>
<evidence type="ECO:0000256" key="6">
    <source>
        <dbReference type="ARBA" id="ARBA00048573"/>
    </source>
</evidence>
<dbReference type="InterPro" id="IPR004365">
    <property type="entry name" value="NA-bd_OB_tRNA"/>
</dbReference>
<keyword evidence="7" id="KW-0963">Cytoplasm</keyword>
<keyword evidence="5 7" id="KW-0030">Aminoacyl-tRNA synthetase</keyword>
<gene>
    <name evidence="7 10" type="primary">lysS</name>
    <name evidence="10" type="ORF">COX53_00055</name>
</gene>
<feature type="binding site" evidence="7">
    <location>
        <position position="402"/>
    </location>
    <ligand>
        <name>Mg(2+)</name>
        <dbReference type="ChEBI" id="CHEBI:18420"/>
        <label>1</label>
    </ligand>
</feature>
<feature type="binding site" evidence="7">
    <location>
        <position position="402"/>
    </location>
    <ligand>
        <name>Mg(2+)</name>
        <dbReference type="ChEBI" id="CHEBI:18420"/>
        <label>2</label>
    </ligand>
</feature>
<evidence type="ECO:0000313" key="11">
    <source>
        <dbReference type="Proteomes" id="UP000231388"/>
    </source>
</evidence>